<protein>
    <submittedName>
        <fullName evidence="1">Uncharacterized protein</fullName>
    </submittedName>
</protein>
<dbReference type="Proteomes" id="UP000325576">
    <property type="component" value="Unassembled WGS sequence"/>
</dbReference>
<sequence length="168" mass="17684">MGIVTLVIAVLGLVIATCTFTWNVTMFRLQGARAKVTPIIGVVISQGLVHMPASDEAVESIKRTAREHGESLVAGVQITNRGRLPLHVKSWAFTSLPSKAAFSPGAIPELSPVPCEIAPGNYQILVADVAAARALLEVASSPQKIACKVMAGDDKTHVTPPLPQSLLT</sequence>
<evidence type="ECO:0000313" key="1">
    <source>
        <dbReference type="EMBL" id="KAB2582461.1"/>
    </source>
</evidence>
<organism evidence="1 2">
    <name type="scientific">Rhodococcus erythropolis</name>
    <name type="common">Arthrobacter picolinophilus</name>
    <dbReference type="NCBI Taxonomy" id="1833"/>
    <lineage>
        <taxon>Bacteria</taxon>
        <taxon>Bacillati</taxon>
        <taxon>Actinomycetota</taxon>
        <taxon>Actinomycetes</taxon>
        <taxon>Mycobacteriales</taxon>
        <taxon>Nocardiaceae</taxon>
        <taxon>Rhodococcus</taxon>
        <taxon>Rhodococcus erythropolis group</taxon>
    </lineage>
</organism>
<proteinExistence type="predicted"/>
<dbReference type="EMBL" id="MRBO01000686">
    <property type="protein sequence ID" value="KAB2582461.1"/>
    <property type="molecule type" value="Genomic_DNA"/>
</dbReference>
<evidence type="ECO:0000313" key="2">
    <source>
        <dbReference type="Proteomes" id="UP000325576"/>
    </source>
</evidence>
<gene>
    <name evidence="1" type="ORF">BS297_25635</name>
</gene>
<dbReference type="AlphaFoldDB" id="A0A5N5DYE2"/>
<accession>A0A5N5DYE2</accession>
<name>A0A5N5DYE2_RHOER</name>
<comment type="caution">
    <text evidence="1">The sequence shown here is derived from an EMBL/GenBank/DDBJ whole genome shotgun (WGS) entry which is preliminary data.</text>
</comment>
<reference evidence="1 2" key="1">
    <citation type="journal article" date="2017" name="Poromechanics V (2013)">
        <title>Genomic Characterization of the Arsenic-Tolerant Actinobacterium, &lt;i&gt;Rhodococcus erythropolis&lt;/i&gt; S43.</title>
        <authorList>
            <person name="Retamal-Morales G."/>
            <person name="Mehnert M."/>
            <person name="Schwabe R."/>
            <person name="Tischler D."/>
            <person name="Schloemann M."/>
            <person name="Levican G.J."/>
        </authorList>
    </citation>
    <scope>NUCLEOTIDE SEQUENCE [LARGE SCALE GENOMIC DNA]</scope>
    <source>
        <strain evidence="1 2">S43</strain>
    </source>
</reference>